<name>A0A8J3GDI6_9BACT</name>
<dbReference type="PRINTS" id="PR00107">
    <property type="entry name" value="PHOSPHOCPHPR"/>
</dbReference>
<dbReference type="Proteomes" id="UP000642829">
    <property type="component" value="Unassembled WGS sequence"/>
</dbReference>
<dbReference type="PROSITE" id="PS00369">
    <property type="entry name" value="PTS_HPR_HIS"/>
    <property type="match status" value="1"/>
</dbReference>
<dbReference type="PROSITE" id="PS00589">
    <property type="entry name" value="PTS_HPR_SER"/>
    <property type="match status" value="1"/>
</dbReference>
<evidence type="ECO:0000256" key="4">
    <source>
        <dbReference type="ARBA" id="ARBA00022683"/>
    </source>
</evidence>
<dbReference type="InterPro" id="IPR035895">
    <property type="entry name" value="HPr-like_sf"/>
</dbReference>
<gene>
    <name evidence="6" type="primary">ptsH</name>
    <name evidence="6" type="ORF">GCM10007047_10930</name>
</gene>
<dbReference type="InterPro" id="IPR001020">
    <property type="entry name" value="PTS_HPr_His_P_site"/>
</dbReference>
<sequence>MQSPDKASPGSEIAREFTVQNKMGIHARPAAMIVRVANKFNEVDVWVDKDDEQVNGRSIMGLMMLAAGQGSKLRFIATGPCAEDLLTELEDLFTRKFEEA</sequence>
<keyword evidence="7" id="KW-1185">Reference proteome</keyword>
<dbReference type="GO" id="GO:0005737">
    <property type="term" value="C:cytoplasm"/>
    <property type="evidence" value="ECO:0007669"/>
    <property type="project" value="UniProtKB-SubCell"/>
</dbReference>
<comment type="subcellular location">
    <subcellularLocation>
        <location evidence="1">Cytoplasm</location>
    </subcellularLocation>
</comment>
<dbReference type="Gene3D" id="3.30.1340.10">
    <property type="entry name" value="HPr-like"/>
    <property type="match status" value="1"/>
</dbReference>
<reference evidence="6" key="1">
    <citation type="journal article" date="2014" name="Int. J. Syst. Evol. Microbiol.">
        <title>Complete genome sequence of Corynebacterium casei LMG S-19264T (=DSM 44701T), isolated from a smear-ripened cheese.</title>
        <authorList>
            <consortium name="US DOE Joint Genome Institute (JGI-PGF)"/>
            <person name="Walter F."/>
            <person name="Albersmeier A."/>
            <person name="Kalinowski J."/>
            <person name="Ruckert C."/>
        </authorList>
    </citation>
    <scope>NUCLEOTIDE SEQUENCE</scope>
    <source>
        <strain evidence="6">KCTC 12870</strain>
    </source>
</reference>
<reference evidence="6" key="2">
    <citation type="submission" date="2020-09" db="EMBL/GenBank/DDBJ databases">
        <authorList>
            <person name="Sun Q."/>
            <person name="Kim S."/>
        </authorList>
    </citation>
    <scope>NUCLEOTIDE SEQUENCE</scope>
    <source>
        <strain evidence="6">KCTC 12870</strain>
    </source>
</reference>
<dbReference type="InterPro" id="IPR050399">
    <property type="entry name" value="HPr"/>
</dbReference>
<organism evidence="6 7">
    <name type="scientific">Cerasicoccus arenae</name>
    <dbReference type="NCBI Taxonomy" id="424488"/>
    <lineage>
        <taxon>Bacteria</taxon>
        <taxon>Pseudomonadati</taxon>
        <taxon>Verrucomicrobiota</taxon>
        <taxon>Opitutia</taxon>
        <taxon>Puniceicoccales</taxon>
        <taxon>Cerasicoccaceae</taxon>
        <taxon>Cerasicoccus</taxon>
    </lineage>
</organism>
<dbReference type="NCBIfam" id="TIGR01003">
    <property type="entry name" value="PTS_HPr_family"/>
    <property type="match status" value="1"/>
</dbReference>
<protein>
    <submittedName>
        <fullName evidence="6">Phosphocarrier protein HPr</fullName>
    </submittedName>
</protein>
<dbReference type="GO" id="GO:0009401">
    <property type="term" value="P:phosphoenolpyruvate-dependent sugar phosphotransferase system"/>
    <property type="evidence" value="ECO:0007669"/>
    <property type="project" value="UniProtKB-KW"/>
</dbReference>
<dbReference type="SUPFAM" id="SSF55594">
    <property type="entry name" value="HPr-like"/>
    <property type="match status" value="1"/>
</dbReference>
<evidence type="ECO:0000256" key="2">
    <source>
        <dbReference type="ARBA" id="ARBA00010736"/>
    </source>
</evidence>
<dbReference type="InterPro" id="IPR002114">
    <property type="entry name" value="PTS_HPr_Ser_P_site"/>
</dbReference>
<evidence type="ECO:0000259" key="5">
    <source>
        <dbReference type="PROSITE" id="PS51350"/>
    </source>
</evidence>
<comment type="similarity">
    <text evidence="2">Belongs to the HPr family.</text>
</comment>
<keyword evidence="3" id="KW-0963">Cytoplasm</keyword>
<feature type="domain" description="HPr" evidence="5">
    <location>
        <begin position="12"/>
        <end position="100"/>
    </location>
</feature>
<dbReference type="PROSITE" id="PS51350">
    <property type="entry name" value="PTS_HPR_DOM"/>
    <property type="match status" value="1"/>
</dbReference>
<dbReference type="RefSeq" id="WP_189512713.1">
    <property type="nucleotide sequence ID" value="NZ_BMXG01000005.1"/>
</dbReference>
<dbReference type="CDD" id="cd00367">
    <property type="entry name" value="PTS-HPr_like"/>
    <property type="match status" value="1"/>
</dbReference>
<dbReference type="AlphaFoldDB" id="A0A8J3GDI6"/>
<dbReference type="PANTHER" id="PTHR33705">
    <property type="entry name" value="PHOSPHOCARRIER PROTEIN HPR"/>
    <property type="match status" value="1"/>
</dbReference>
<comment type="caution">
    <text evidence="6">The sequence shown here is derived from an EMBL/GenBank/DDBJ whole genome shotgun (WGS) entry which is preliminary data.</text>
</comment>
<accession>A0A8J3GDI6</accession>
<dbReference type="EMBL" id="BMXG01000005">
    <property type="protein sequence ID" value="GHB96798.1"/>
    <property type="molecule type" value="Genomic_DNA"/>
</dbReference>
<dbReference type="Pfam" id="PF00381">
    <property type="entry name" value="PTS-HPr"/>
    <property type="match status" value="1"/>
</dbReference>
<dbReference type="InterPro" id="IPR000032">
    <property type="entry name" value="HPr-like"/>
</dbReference>
<evidence type="ECO:0000313" key="6">
    <source>
        <dbReference type="EMBL" id="GHB96798.1"/>
    </source>
</evidence>
<evidence type="ECO:0000313" key="7">
    <source>
        <dbReference type="Proteomes" id="UP000642829"/>
    </source>
</evidence>
<evidence type="ECO:0000256" key="3">
    <source>
        <dbReference type="ARBA" id="ARBA00022490"/>
    </source>
</evidence>
<proteinExistence type="inferred from homology"/>
<keyword evidence="4" id="KW-0598">Phosphotransferase system</keyword>
<dbReference type="PANTHER" id="PTHR33705:SF2">
    <property type="entry name" value="PHOSPHOCARRIER PROTEIN NPR"/>
    <property type="match status" value="1"/>
</dbReference>
<evidence type="ECO:0000256" key="1">
    <source>
        <dbReference type="ARBA" id="ARBA00004496"/>
    </source>
</evidence>